<evidence type="ECO:0000313" key="1">
    <source>
        <dbReference type="EMBL" id="KAJ6979842.1"/>
    </source>
</evidence>
<keyword evidence="2" id="KW-1185">Reference proteome</keyword>
<comment type="caution">
    <text evidence="1">The sequence shown here is derived from an EMBL/GenBank/DDBJ whole genome shotgun (WGS) entry which is preliminary data.</text>
</comment>
<evidence type="ECO:0000313" key="2">
    <source>
        <dbReference type="Proteomes" id="UP001164929"/>
    </source>
</evidence>
<gene>
    <name evidence="1" type="ORF">NC653_027855</name>
</gene>
<dbReference type="Proteomes" id="UP001164929">
    <property type="component" value="Chromosome 11"/>
</dbReference>
<sequence>MEAEHESGFWRQGEVSYTILMWRNQVEMRRIYNCNGESRRPRATLQIELNKNLSGGIILTDFFQSGI</sequence>
<name>A0AAD6M736_9ROSI</name>
<dbReference type="AlphaFoldDB" id="A0AAD6M736"/>
<organism evidence="1 2">
    <name type="scientific">Populus alba x Populus x berolinensis</name>
    <dbReference type="NCBI Taxonomy" id="444605"/>
    <lineage>
        <taxon>Eukaryota</taxon>
        <taxon>Viridiplantae</taxon>
        <taxon>Streptophyta</taxon>
        <taxon>Embryophyta</taxon>
        <taxon>Tracheophyta</taxon>
        <taxon>Spermatophyta</taxon>
        <taxon>Magnoliopsida</taxon>
        <taxon>eudicotyledons</taxon>
        <taxon>Gunneridae</taxon>
        <taxon>Pentapetalae</taxon>
        <taxon>rosids</taxon>
        <taxon>fabids</taxon>
        <taxon>Malpighiales</taxon>
        <taxon>Salicaceae</taxon>
        <taxon>Saliceae</taxon>
        <taxon>Populus</taxon>
    </lineage>
</organism>
<protein>
    <submittedName>
        <fullName evidence="1">Uncharacterized protein</fullName>
    </submittedName>
</protein>
<reference evidence="1" key="1">
    <citation type="journal article" date="2023" name="Mol. Ecol. Resour.">
        <title>Chromosome-level genome assembly of a triploid poplar Populus alba 'Berolinensis'.</title>
        <authorList>
            <person name="Chen S."/>
            <person name="Yu Y."/>
            <person name="Wang X."/>
            <person name="Wang S."/>
            <person name="Zhang T."/>
            <person name="Zhou Y."/>
            <person name="He R."/>
            <person name="Meng N."/>
            <person name="Wang Y."/>
            <person name="Liu W."/>
            <person name="Liu Z."/>
            <person name="Liu J."/>
            <person name="Guo Q."/>
            <person name="Huang H."/>
            <person name="Sederoff R.R."/>
            <person name="Wang G."/>
            <person name="Qu G."/>
            <person name="Chen S."/>
        </authorList>
    </citation>
    <scope>NUCLEOTIDE SEQUENCE</scope>
    <source>
        <strain evidence="1">SC-2020</strain>
    </source>
</reference>
<dbReference type="EMBL" id="JAQIZT010000011">
    <property type="protein sequence ID" value="KAJ6979842.1"/>
    <property type="molecule type" value="Genomic_DNA"/>
</dbReference>
<accession>A0AAD6M736</accession>
<proteinExistence type="predicted"/>